<dbReference type="RefSeq" id="WP_183776973.1">
    <property type="nucleotide sequence ID" value="NZ_JACIDK010000011.1"/>
</dbReference>
<dbReference type="AlphaFoldDB" id="A0A840A7B4"/>
<dbReference type="SUPFAM" id="SSF56784">
    <property type="entry name" value="HAD-like"/>
    <property type="match status" value="1"/>
</dbReference>
<dbReference type="InterPro" id="IPR006439">
    <property type="entry name" value="HAD-SF_hydro_IA"/>
</dbReference>
<comment type="caution">
    <text evidence="1">The sequence shown here is derived from an EMBL/GenBank/DDBJ whole genome shotgun (WGS) entry which is preliminary data.</text>
</comment>
<dbReference type="Pfam" id="PF00702">
    <property type="entry name" value="Hydrolase"/>
    <property type="match status" value="1"/>
</dbReference>
<dbReference type="Proteomes" id="UP000530564">
    <property type="component" value="Unassembled WGS sequence"/>
</dbReference>
<dbReference type="NCBIfam" id="TIGR01509">
    <property type="entry name" value="HAD-SF-IA-v3"/>
    <property type="match status" value="1"/>
</dbReference>
<dbReference type="PRINTS" id="PR00413">
    <property type="entry name" value="HADHALOGNASE"/>
</dbReference>
<organism evidence="1 2">
    <name type="scientific">Phenylobacterium haematophilum</name>
    <dbReference type="NCBI Taxonomy" id="98513"/>
    <lineage>
        <taxon>Bacteria</taxon>
        <taxon>Pseudomonadati</taxon>
        <taxon>Pseudomonadota</taxon>
        <taxon>Alphaproteobacteria</taxon>
        <taxon>Caulobacterales</taxon>
        <taxon>Caulobacteraceae</taxon>
        <taxon>Phenylobacterium</taxon>
    </lineage>
</organism>
<dbReference type="InterPro" id="IPR023214">
    <property type="entry name" value="HAD_sf"/>
</dbReference>
<keyword evidence="1" id="KW-0378">Hydrolase</keyword>
<name>A0A840A7B4_9CAUL</name>
<sequence length="201" mass="22355">MAPKAVLWDIGNVIVRWNPRTLYQEIFKEPAECDRFLSHVCNMTWHVAHDLGVTFADNRAPLLEQFPQYADAIHAWETRWWDMFSGPIPETEAAIEALHAAGVPQYGVTNMSHETFPGTVAMSPAFKRLADYVVSAHVGLLKPDPAFYARACDQFGLAPADVLFFDDSAANIASAREFGFDVHHFTDPAGVRPALEARGLL</sequence>
<dbReference type="EMBL" id="JACIDK010000011">
    <property type="protein sequence ID" value="MBB3893470.1"/>
    <property type="molecule type" value="Genomic_DNA"/>
</dbReference>
<dbReference type="SFLD" id="SFLDS00003">
    <property type="entry name" value="Haloacid_Dehalogenase"/>
    <property type="match status" value="1"/>
</dbReference>
<gene>
    <name evidence="1" type="ORF">GGQ61_004214</name>
</gene>
<dbReference type="Gene3D" id="3.40.50.1000">
    <property type="entry name" value="HAD superfamily/HAD-like"/>
    <property type="match status" value="1"/>
</dbReference>
<keyword evidence="2" id="KW-1185">Reference proteome</keyword>
<dbReference type="InterPro" id="IPR036412">
    <property type="entry name" value="HAD-like_sf"/>
</dbReference>
<evidence type="ECO:0000313" key="1">
    <source>
        <dbReference type="EMBL" id="MBB3893470.1"/>
    </source>
</evidence>
<dbReference type="GO" id="GO:0018784">
    <property type="term" value="F:(S)-2-haloacid dehalogenase activity"/>
    <property type="evidence" value="ECO:0007669"/>
    <property type="project" value="UniProtKB-EC"/>
</dbReference>
<dbReference type="SFLD" id="SFLDG01129">
    <property type="entry name" value="C1.5:_HAD__Beta-PGM__Phosphata"/>
    <property type="match status" value="1"/>
</dbReference>
<accession>A0A840A7B4</accession>
<evidence type="ECO:0000313" key="2">
    <source>
        <dbReference type="Proteomes" id="UP000530564"/>
    </source>
</evidence>
<dbReference type="PANTHER" id="PTHR43611:SF3">
    <property type="entry name" value="FLAVIN MONONUCLEOTIDE HYDROLASE 1, CHLOROPLATIC"/>
    <property type="match status" value="1"/>
</dbReference>
<dbReference type="PANTHER" id="PTHR43611">
    <property type="entry name" value="ALPHA-D-GLUCOSE 1-PHOSPHATE PHOSPHATASE"/>
    <property type="match status" value="1"/>
</dbReference>
<protein>
    <submittedName>
        <fullName evidence="1">2-haloacid dehalogenase/putative hydrolase of the HAD superfamily</fullName>
        <ecNumber evidence="1">3.8.1.2</ecNumber>
    </submittedName>
</protein>
<dbReference type="CDD" id="cd02603">
    <property type="entry name" value="HAD_sEH-N_like"/>
    <property type="match status" value="1"/>
</dbReference>
<proteinExistence type="predicted"/>
<dbReference type="EC" id="3.8.1.2" evidence="1"/>
<reference evidence="1 2" key="1">
    <citation type="submission" date="2020-08" db="EMBL/GenBank/DDBJ databases">
        <title>Genomic Encyclopedia of Type Strains, Phase IV (KMG-IV): sequencing the most valuable type-strain genomes for metagenomic binning, comparative biology and taxonomic classification.</title>
        <authorList>
            <person name="Goeker M."/>
        </authorList>
    </citation>
    <scope>NUCLEOTIDE SEQUENCE [LARGE SCALE GENOMIC DNA]</scope>
    <source>
        <strain evidence="1 2">DSM 21793</strain>
    </source>
</reference>